<feature type="domain" description="UBA" evidence="2">
    <location>
        <begin position="490"/>
        <end position="530"/>
    </location>
</feature>
<evidence type="ECO:0000259" key="2">
    <source>
        <dbReference type="PROSITE" id="PS50030"/>
    </source>
</evidence>
<reference evidence="4" key="1">
    <citation type="submission" date="2021-05" db="EMBL/GenBank/DDBJ databases">
        <title>The genome of the haptophyte Pavlova lutheri (Diacronema luteri, Pavlovales) - a model for lipid biosynthesis in eukaryotic algae.</title>
        <authorList>
            <person name="Hulatt C.J."/>
            <person name="Posewitz M.C."/>
        </authorList>
    </citation>
    <scope>NUCLEOTIDE SEQUENCE</scope>
    <source>
        <strain evidence="4">NIVA-4/92</strain>
    </source>
</reference>
<dbReference type="AlphaFoldDB" id="A0A8J5XHH9"/>
<dbReference type="PROSITE" id="PS50053">
    <property type="entry name" value="UBIQUITIN_2"/>
    <property type="match status" value="1"/>
</dbReference>
<feature type="domain" description="Ubiquitin-like" evidence="3">
    <location>
        <begin position="1"/>
        <end position="77"/>
    </location>
</feature>
<evidence type="ECO:0000313" key="4">
    <source>
        <dbReference type="EMBL" id="KAG8469001.1"/>
    </source>
</evidence>
<evidence type="ECO:0008006" key="6">
    <source>
        <dbReference type="Google" id="ProtNLM"/>
    </source>
</evidence>
<feature type="region of interest" description="Disordered" evidence="1">
    <location>
        <begin position="540"/>
        <end position="571"/>
    </location>
</feature>
<dbReference type="GO" id="GO:2000058">
    <property type="term" value="P:regulation of ubiquitin-dependent protein catabolic process"/>
    <property type="evidence" value="ECO:0007669"/>
    <property type="project" value="TreeGrafter"/>
</dbReference>
<evidence type="ECO:0000259" key="3">
    <source>
        <dbReference type="PROSITE" id="PS50053"/>
    </source>
</evidence>
<dbReference type="Gene3D" id="1.10.8.10">
    <property type="entry name" value="DNA helicase RuvA subunit, C-terminal domain"/>
    <property type="match status" value="1"/>
</dbReference>
<dbReference type="OMA" id="WIGILEV"/>
<dbReference type="PROSITE" id="PS50030">
    <property type="entry name" value="UBA"/>
    <property type="match status" value="2"/>
</dbReference>
<dbReference type="PANTHER" id="PTHR12948">
    <property type="entry name" value="NEDD8 ULTIMATE BUSTER-1 BS4 PROTEIN"/>
    <property type="match status" value="1"/>
</dbReference>
<sequence length="615" mass="63275">MLVKLVKSELQSAQVADDAMLAELLDIVARASRVDPADVSLLCNGKRLDSSRAAEPLARLGVVDGATAIVMVKAGAAAGAQVDRAAEDAARRRASLGKAVDAARIIAERHGDAHVALDGGTALTLYNERGQEIELPEADRRGLAIGYMLHAQAKRLLARAQRCLLGLRTASAGAPAANGASADGPAEGAPAAAPAALESVADAGQLVEDASALLEAAHAALDAVDGKVRTLGDNYALVCIDSAWCALLASLSEPSGGTNGARRAPAGLAFSPASLDAAKARLTAAQRQLAELHGPALEKLRSREAEAGSDGDAFGQARATYVRLRLLLGVVAFHEGRVPAARALLASAQALCDQLTLTDDDDVAIAHLHSIGLTDAEARRSLLACGKDRERAAAHAFREREQARALRARDAERAADARAHLGRTRSGQHISAARLLYFVESGFPRAQALDALARADNDGDAALQLLLEPDASAERERLAVEEVRAASLAPLRAHNVAVLVGAGFARADVDRALDAANGDAQAAHDALLAALSAGGARGGGSADGGARAGADANARAEVDDGGPSDGGPKRLCIEDEERTIDESGVVRAMRAAEAAYSACDLSCEAAALALYRARM</sequence>
<evidence type="ECO:0000256" key="1">
    <source>
        <dbReference type="SAM" id="MobiDB-lite"/>
    </source>
</evidence>
<dbReference type="InterPro" id="IPR000626">
    <property type="entry name" value="Ubiquitin-like_dom"/>
</dbReference>
<dbReference type="InterPro" id="IPR015940">
    <property type="entry name" value="UBA"/>
</dbReference>
<protein>
    <recommendedName>
        <fullName evidence="6">UBA domain-containing protein</fullName>
    </recommendedName>
</protein>
<dbReference type="InterPro" id="IPR039749">
    <property type="entry name" value="NUB1"/>
</dbReference>
<proteinExistence type="predicted"/>
<dbReference type="PANTHER" id="PTHR12948:SF3">
    <property type="entry name" value="NEDD8 ULTIMATE BUSTER 1"/>
    <property type="match status" value="1"/>
</dbReference>
<dbReference type="Proteomes" id="UP000751190">
    <property type="component" value="Unassembled WGS sequence"/>
</dbReference>
<evidence type="ECO:0000313" key="5">
    <source>
        <dbReference type="Proteomes" id="UP000751190"/>
    </source>
</evidence>
<gene>
    <name evidence="4" type="ORF">KFE25_007519</name>
</gene>
<name>A0A8J5XHH9_DIALT</name>
<keyword evidence="5" id="KW-1185">Reference proteome</keyword>
<dbReference type="SMART" id="SM00165">
    <property type="entry name" value="UBA"/>
    <property type="match status" value="3"/>
</dbReference>
<dbReference type="OrthoDB" id="434245at2759"/>
<organism evidence="4 5">
    <name type="scientific">Diacronema lutheri</name>
    <name type="common">Unicellular marine alga</name>
    <name type="synonym">Monochrysis lutheri</name>
    <dbReference type="NCBI Taxonomy" id="2081491"/>
    <lineage>
        <taxon>Eukaryota</taxon>
        <taxon>Haptista</taxon>
        <taxon>Haptophyta</taxon>
        <taxon>Pavlovophyceae</taxon>
        <taxon>Pavlovales</taxon>
        <taxon>Pavlovaceae</taxon>
        <taxon>Diacronema</taxon>
    </lineage>
</organism>
<dbReference type="EMBL" id="JAGTXO010000003">
    <property type="protein sequence ID" value="KAG8469001.1"/>
    <property type="molecule type" value="Genomic_DNA"/>
</dbReference>
<feature type="domain" description="UBA" evidence="2">
    <location>
        <begin position="429"/>
        <end position="469"/>
    </location>
</feature>
<comment type="caution">
    <text evidence="4">The sequence shown here is derived from an EMBL/GenBank/DDBJ whole genome shotgun (WGS) entry which is preliminary data.</text>
</comment>
<accession>A0A8J5XHH9</accession>